<sequence length="145" mass="15330">MKTPTSAPSKDRLAEESGPGEFVTAFRTGSTRSVCTYGSSLHADGSPFPLGRIHKMGRSLPAPPGAMPFPLPAYLVLSSLPALCRPPPCRRSAPHQGVVGCRRHGVGTLERVGALTSHLQAMTGDPPRNLIAARQNTMCRVAFGN</sequence>
<dbReference type="EMBL" id="WIGM01000239">
    <property type="protein sequence ID" value="KAF6832348.1"/>
    <property type="molecule type" value="Genomic_DNA"/>
</dbReference>
<comment type="caution">
    <text evidence="2">The sequence shown here is derived from an EMBL/GenBank/DDBJ whole genome shotgun (WGS) entry which is preliminary data.</text>
</comment>
<organism evidence="2 3">
    <name type="scientific">Colletotrichum musicola</name>
    <dbReference type="NCBI Taxonomy" id="2175873"/>
    <lineage>
        <taxon>Eukaryota</taxon>
        <taxon>Fungi</taxon>
        <taxon>Dikarya</taxon>
        <taxon>Ascomycota</taxon>
        <taxon>Pezizomycotina</taxon>
        <taxon>Sordariomycetes</taxon>
        <taxon>Hypocreomycetidae</taxon>
        <taxon>Glomerellales</taxon>
        <taxon>Glomerellaceae</taxon>
        <taxon>Colletotrichum</taxon>
        <taxon>Colletotrichum orchidearum species complex</taxon>
    </lineage>
</organism>
<gene>
    <name evidence="2" type="ORF">CMUS01_06962</name>
</gene>
<name>A0A8H6KJF0_9PEZI</name>
<feature type="region of interest" description="Disordered" evidence="1">
    <location>
        <begin position="1"/>
        <end position="20"/>
    </location>
</feature>
<evidence type="ECO:0000256" key="1">
    <source>
        <dbReference type="SAM" id="MobiDB-lite"/>
    </source>
</evidence>
<dbReference type="AlphaFoldDB" id="A0A8H6KJF0"/>
<reference evidence="2" key="1">
    <citation type="journal article" date="2020" name="Phytopathology">
        <title>Genome Sequence Resources of Colletotrichum truncatum, C. plurivorum, C. musicola, and C. sojae: Four Species Pathogenic to Soybean (Glycine max).</title>
        <authorList>
            <person name="Rogerio F."/>
            <person name="Boufleur T.R."/>
            <person name="Ciampi-Guillardi M."/>
            <person name="Sukno S.A."/>
            <person name="Thon M.R."/>
            <person name="Massola Junior N.S."/>
            <person name="Baroncelli R."/>
        </authorList>
    </citation>
    <scope>NUCLEOTIDE SEQUENCE</scope>
    <source>
        <strain evidence="2">LFN0074</strain>
    </source>
</reference>
<evidence type="ECO:0000313" key="3">
    <source>
        <dbReference type="Proteomes" id="UP000639643"/>
    </source>
</evidence>
<proteinExistence type="predicted"/>
<accession>A0A8H6KJF0</accession>
<dbReference type="Proteomes" id="UP000639643">
    <property type="component" value="Unassembled WGS sequence"/>
</dbReference>
<protein>
    <submittedName>
        <fullName evidence="2">Uncharacterized protein</fullName>
    </submittedName>
</protein>
<evidence type="ECO:0000313" key="2">
    <source>
        <dbReference type="EMBL" id="KAF6832348.1"/>
    </source>
</evidence>
<keyword evidence="3" id="KW-1185">Reference proteome</keyword>